<organism evidence="1 2">
    <name type="scientific">Pseudoprimorskyibacter insulae</name>
    <dbReference type="NCBI Taxonomy" id="1695997"/>
    <lineage>
        <taxon>Bacteria</taxon>
        <taxon>Pseudomonadati</taxon>
        <taxon>Pseudomonadota</taxon>
        <taxon>Alphaproteobacteria</taxon>
        <taxon>Rhodobacterales</taxon>
        <taxon>Paracoccaceae</taxon>
        <taxon>Pseudoprimorskyibacter</taxon>
    </lineage>
</organism>
<proteinExistence type="predicted"/>
<protein>
    <recommendedName>
        <fullName evidence="3">DUF3168 domain-containing protein</fullName>
    </recommendedName>
</protein>
<name>A0A2R8AXR1_9RHOB</name>
<dbReference type="AlphaFoldDB" id="A0A2R8AXR1"/>
<dbReference type="InterPro" id="IPR053745">
    <property type="entry name" value="Viral_Tail_Comp_sf"/>
</dbReference>
<dbReference type="RefSeq" id="WP_108886685.1">
    <property type="nucleotide sequence ID" value="NZ_OMOJ01000005.1"/>
</dbReference>
<sequence length="132" mass="13924">MSYAQSLALQTAIYDRLSAWSALSTVPVFDAAPQGTLPGLYVMIGAETVKDASDQTALGAWHDLEISIVTDGAGFSGAKQVAADVGAALEAPGLSLSAGRLVSLNFRRARARRETGGLRRIDLTFRARVDSQ</sequence>
<evidence type="ECO:0000313" key="2">
    <source>
        <dbReference type="Proteomes" id="UP000244904"/>
    </source>
</evidence>
<dbReference type="InterPro" id="IPR021508">
    <property type="entry name" value="Gp17-like"/>
</dbReference>
<dbReference type="Proteomes" id="UP000244904">
    <property type="component" value="Unassembled WGS sequence"/>
</dbReference>
<evidence type="ECO:0000313" key="1">
    <source>
        <dbReference type="EMBL" id="SPF80832.1"/>
    </source>
</evidence>
<evidence type="ECO:0008006" key="3">
    <source>
        <dbReference type="Google" id="ProtNLM"/>
    </source>
</evidence>
<dbReference type="OrthoDB" id="7644395at2"/>
<dbReference type="Gene3D" id="3.30.2000.30">
    <property type="match status" value="1"/>
</dbReference>
<gene>
    <name evidence="1" type="ORF">PRI8871_02644</name>
</gene>
<reference evidence="2" key="1">
    <citation type="submission" date="2018-03" db="EMBL/GenBank/DDBJ databases">
        <authorList>
            <person name="Rodrigo-Torres L."/>
            <person name="Arahal R. D."/>
            <person name="Lucena T."/>
        </authorList>
    </citation>
    <scope>NUCLEOTIDE SEQUENCE [LARGE SCALE GENOMIC DNA]</scope>
    <source>
        <strain evidence="2">CECT 8871</strain>
    </source>
</reference>
<accession>A0A2R8AXR1</accession>
<keyword evidence="2" id="KW-1185">Reference proteome</keyword>
<dbReference type="Pfam" id="PF11367">
    <property type="entry name" value="Tail_completion_gp17"/>
    <property type="match status" value="1"/>
</dbReference>
<dbReference type="EMBL" id="OMOJ01000005">
    <property type="protein sequence ID" value="SPF80832.1"/>
    <property type="molecule type" value="Genomic_DNA"/>
</dbReference>